<dbReference type="SUPFAM" id="SSF52266">
    <property type="entry name" value="SGNH hydrolase"/>
    <property type="match status" value="1"/>
</dbReference>
<dbReference type="PANTHER" id="PTHR45648">
    <property type="entry name" value="GDSL LIPASE/ACYLHYDROLASE FAMILY PROTEIN (AFU_ORTHOLOGUE AFUA_4G14700)"/>
    <property type="match status" value="1"/>
</dbReference>
<sequence>MFVFGDSYTTTSFNVTGAQPSHANPLGNPSFPGYTSSNGPNWVDFLTLHHNKTYMETVNLAYGGATVDSALVAPYLPTVLSVKEQIENQYLPLYADERKHYSWQSDNTLFASFIGINDVGNAYGETNASIIFADVWAEYAGLMERLYESGARNFLFLTVPPVNRSPLTKAAGASAEGLEAKTIVAWNANLTSMAAALQARHRDTTVFLFDFHRIFGRVLDAPCSFSQTCPYKNTTSYCTSYENGTPSWYTFLPECGVPVDEYFWLNSLHPTFRLHNMTAEQISELLTRGSTWSTPFPWS</sequence>
<dbReference type="CDD" id="cd01846">
    <property type="entry name" value="fatty_acyltransferase_like"/>
    <property type="match status" value="1"/>
</dbReference>
<organism evidence="2 3">
    <name type="scientific">Zasmidium cellare ATCC 36951</name>
    <dbReference type="NCBI Taxonomy" id="1080233"/>
    <lineage>
        <taxon>Eukaryota</taxon>
        <taxon>Fungi</taxon>
        <taxon>Dikarya</taxon>
        <taxon>Ascomycota</taxon>
        <taxon>Pezizomycotina</taxon>
        <taxon>Dothideomycetes</taxon>
        <taxon>Dothideomycetidae</taxon>
        <taxon>Mycosphaerellales</taxon>
        <taxon>Mycosphaerellaceae</taxon>
        <taxon>Zasmidium</taxon>
    </lineage>
</organism>
<dbReference type="GO" id="GO:0016788">
    <property type="term" value="F:hydrolase activity, acting on ester bonds"/>
    <property type="evidence" value="ECO:0007669"/>
    <property type="project" value="InterPro"/>
</dbReference>
<dbReference type="OrthoDB" id="1600564at2759"/>
<dbReference type="Proteomes" id="UP000799537">
    <property type="component" value="Unassembled WGS sequence"/>
</dbReference>
<dbReference type="EMBL" id="ML993610">
    <property type="protein sequence ID" value="KAF2163061.1"/>
    <property type="molecule type" value="Genomic_DNA"/>
</dbReference>
<keyword evidence="1" id="KW-0378">Hydrolase</keyword>
<protein>
    <submittedName>
        <fullName evidence="2">Carbohydrate esterase family 16 protein</fullName>
    </submittedName>
</protein>
<dbReference type="InterPro" id="IPR051058">
    <property type="entry name" value="GDSL_Est/Lipase"/>
</dbReference>
<dbReference type="Pfam" id="PF00657">
    <property type="entry name" value="Lipase_GDSL"/>
    <property type="match status" value="1"/>
</dbReference>
<dbReference type="PANTHER" id="PTHR45648:SF85">
    <property type="entry name" value="A, PUTATIVE (AFU_ORTHOLOGUE AFUA_2G10760)-RELATED"/>
    <property type="match status" value="1"/>
</dbReference>
<evidence type="ECO:0000313" key="3">
    <source>
        <dbReference type="Proteomes" id="UP000799537"/>
    </source>
</evidence>
<gene>
    <name evidence="2" type="ORF">M409DRAFT_26507</name>
</gene>
<accession>A0A6A6C7P0</accession>
<reference evidence="2" key="1">
    <citation type="journal article" date="2020" name="Stud. Mycol.">
        <title>101 Dothideomycetes genomes: a test case for predicting lifestyles and emergence of pathogens.</title>
        <authorList>
            <person name="Haridas S."/>
            <person name="Albert R."/>
            <person name="Binder M."/>
            <person name="Bloem J."/>
            <person name="Labutti K."/>
            <person name="Salamov A."/>
            <person name="Andreopoulos B."/>
            <person name="Baker S."/>
            <person name="Barry K."/>
            <person name="Bills G."/>
            <person name="Bluhm B."/>
            <person name="Cannon C."/>
            <person name="Castanera R."/>
            <person name="Culley D."/>
            <person name="Daum C."/>
            <person name="Ezra D."/>
            <person name="Gonzalez J."/>
            <person name="Henrissat B."/>
            <person name="Kuo A."/>
            <person name="Liang C."/>
            <person name="Lipzen A."/>
            <person name="Lutzoni F."/>
            <person name="Magnuson J."/>
            <person name="Mondo S."/>
            <person name="Nolan M."/>
            <person name="Ohm R."/>
            <person name="Pangilinan J."/>
            <person name="Park H.-J."/>
            <person name="Ramirez L."/>
            <person name="Alfaro M."/>
            <person name="Sun H."/>
            <person name="Tritt A."/>
            <person name="Yoshinaga Y."/>
            <person name="Zwiers L.-H."/>
            <person name="Turgeon B."/>
            <person name="Goodwin S."/>
            <person name="Spatafora J."/>
            <person name="Crous P."/>
            <person name="Grigoriev I."/>
        </authorList>
    </citation>
    <scope>NUCLEOTIDE SEQUENCE</scope>
    <source>
        <strain evidence="2">ATCC 36951</strain>
    </source>
</reference>
<dbReference type="AlphaFoldDB" id="A0A6A6C7P0"/>
<dbReference type="Gene3D" id="3.40.50.1110">
    <property type="entry name" value="SGNH hydrolase"/>
    <property type="match status" value="1"/>
</dbReference>
<evidence type="ECO:0000313" key="2">
    <source>
        <dbReference type="EMBL" id="KAF2163061.1"/>
    </source>
</evidence>
<keyword evidence="3" id="KW-1185">Reference proteome</keyword>
<name>A0A6A6C7P0_ZASCE</name>
<dbReference type="InterPro" id="IPR036514">
    <property type="entry name" value="SGNH_hydro_sf"/>
</dbReference>
<proteinExistence type="predicted"/>
<dbReference type="InterPro" id="IPR001087">
    <property type="entry name" value="GDSL"/>
</dbReference>
<evidence type="ECO:0000256" key="1">
    <source>
        <dbReference type="ARBA" id="ARBA00022801"/>
    </source>
</evidence>
<dbReference type="RefSeq" id="XP_033663950.1">
    <property type="nucleotide sequence ID" value="XM_033808140.1"/>
</dbReference>
<dbReference type="GeneID" id="54561412"/>